<organism evidence="1 2">
    <name type="scientific">Fredinandcohnia quinoae</name>
    <dbReference type="NCBI Taxonomy" id="2918902"/>
    <lineage>
        <taxon>Bacteria</taxon>
        <taxon>Bacillati</taxon>
        <taxon>Bacillota</taxon>
        <taxon>Bacilli</taxon>
        <taxon>Bacillales</taxon>
        <taxon>Bacillaceae</taxon>
        <taxon>Fredinandcohnia</taxon>
    </lineage>
</organism>
<dbReference type="Proteomes" id="UP001431131">
    <property type="component" value="Unassembled WGS sequence"/>
</dbReference>
<proteinExistence type="predicted"/>
<sequence>MFTLRKQWYPFVGPFDPCKPITCKSYSTPPQLYINFQPPNLPQFSPKEALCKGTLWPIFYDPWYNPYEKAKREEKL</sequence>
<gene>
    <name evidence="1" type="ORF">MJG50_05520</name>
</gene>
<dbReference type="EMBL" id="JAKTTI010000005">
    <property type="protein sequence ID" value="MCH1624778.1"/>
    <property type="molecule type" value="Genomic_DNA"/>
</dbReference>
<keyword evidence="2" id="KW-1185">Reference proteome</keyword>
<name>A0AAW5DXI6_9BACI</name>
<evidence type="ECO:0000313" key="2">
    <source>
        <dbReference type="Proteomes" id="UP001431131"/>
    </source>
</evidence>
<dbReference type="RefSeq" id="WP_240253467.1">
    <property type="nucleotide sequence ID" value="NZ_JAKTTI010000005.1"/>
</dbReference>
<protein>
    <submittedName>
        <fullName evidence="1">Spore coat associated protein CotJA</fullName>
    </submittedName>
</protein>
<reference evidence="1" key="1">
    <citation type="submission" date="2022-02" db="EMBL/GenBank/DDBJ databases">
        <title>Fredinandcohnia quinoae sp. nov. isolated from Chenopodium quinoa seeds.</title>
        <authorList>
            <person name="Saati-Santamaria Z."/>
            <person name="Flores-Felix J.D."/>
            <person name="Igual J.M."/>
            <person name="Velazquez E."/>
            <person name="Garcia-Fraile P."/>
            <person name="Martinez-Molina E."/>
        </authorList>
    </citation>
    <scope>NUCLEOTIDE SEQUENCE</scope>
    <source>
        <strain evidence="1">SECRCQ15</strain>
    </source>
</reference>
<comment type="caution">
    <text evidence="1">The sequence shown here is derived from an EMBL/GenBank/DDBJ whole genome shotgun (WGS) entry which is preliminary data.</text>
</comment>
<evidence type="ECO:0000313" key="1">
    <source>
        <dbReference type="EMBL" id="MCH1624778.1"/>
    </source>
</evidence>
<dbReference type="AlphaFoldDB" id="A0AAW5DXI6"/>
<accession>A0AAW5DXI6</accession>
<dbReference type="Pfam" id="PF11007">
    <property type="entry name" value="CotJA"/>
    <property type="match status" value="1"/>
</dbReference>
<dbReference type="InterPro" id="IPR020256">
    <property type="entry name" value="Spore_coat_CotJA"/>
</dbReference>